<evidence type="ECO:0000313" key="2">
    <source>
        <dbReference type="EMBL" id="TVZ64240.1"/>
    </source>
</evidence>
<feature type="transmembrane region" description="Helical" evidence="1">
    <location>
        <begin position="58"/>
        <end position="77"/>
    </location>
</feature>
<feature type="transmembrane region" description="Helical" evidence="1">
    <location>
        <begin position="21"/>
        <end position="38"/>
    </location>
</feature>
<name>A0A559SPE7_9HYPH</name>
<dbReference type="RefSeq" id="WP_022715314.1">
    <property type="nucleotide sequence ID" value="NZ_ATTQ01000007.1"/>
</dbReference>
<dbReference type="EMBL" id="VISO01000003">
    <property type="protein sequence ID" value="TVZ64240.1"/>
    <property type="molecule type" value="Genomic_DNA"/>
</dbReference>
<keyword evidence="1" id="KW-0812">Transmembrane</keyword>
<evidence type="ECO:0000313" key="3">
    <source>
        <dbReference type="Proteomes" id="UP000319824"/>
    </source>
</evidence>
<proteinExistence type="predicted"/>
<protein>
    <submittedName>
        <fullName evidence="2">Uncharacterized protein</fullName>
    </submittedName>
</protein>
<dbReference type="Proteomes" id="UP000319824">
    <property type="component" value="Unassembled WGS sequence"/>
</dbReference>
<gene>
    <name evidence="2" type="ORF">BCL32_4464</name>
</gene>
<comment type="caution">
    <text evidence="2">The sequence shown here is derived from an EMBL/GenBank/DDBJ whole genome shotgun (WGS) entry which is preliminary data.</text>
</comment>
<keyword evidence="1" id="KW-0472">Membrane</keyword>
<evidence type="ECO:0000256" key="1">
    <source>
        <dbReference type="SAM" id="Phobius"/>
    </source>
</evidence>
<sequence>MKGLEIHQKQIEAFSIAAMRAPALVAAGGVAASLGFYSANYSRLAGKSEALDLFNASWAWLLAGLLLTVLAPGIAYFSQLAYSHSIENHEHTWEFPFSTETRRSRIAHRVGNASRWLCVALVLLSIAAVNSGGIKFLHLVATL</sequence>
<reference evidence="2 3" key="1">
    <citation type="submission" date="2019-06" db="EMBL/GenBank/DDBJ databases">
        <title>Pac Bio to generate improved reference genome sequences for organisms with transposon mutant libraries (support for FEBA project).</title>
        <authorList>
            <person name="Blow M."/>
        </authorList>
    </citation>
    <scope>NUCLEOTIDE SEQUENCE [LARGE SCALE GENOMIC DNA]</scope>
    <source>
        <strain evidence="2 3">USDA 1844</strain>
    </source>
</reference>
<keyword evidence="1" id="KW-1133">Transmembrane helix</keyword>
<accession>A0A559SPE7</accession>
<dbReference type="AlphaFoldDB" id="A0A559SPE7"/>
<organism evidence="2 3">
    <name type="scientific">Rhizobium mongolense USDA 1844</name>
    <dbReference type="NCBI Taxonomy" id="1079460"/>
    <lineage>
        <taxon>Bacteria</taxon>
        <taxon>Pseudomonadati</taxon>
        <taxon>Pseudomonadota</taxon>
        <taxon>Alphaproteobacteria</taxon>
        <taxon>Hyphomicrobiales</taxon>
        <taxon>Rhizobiaceae</taxon>
        <taxon>Rhizobium/Agrobacterium group</taxon>
        <taxon>Rhizobium</taxon>
    </lineage>
</organism>
<feature type="transmembrane region" description="Helical" evidence="1">
    <location>
        <begin position="113"/>
        <end position="134"/>
    </location>
</feature>